<dbReference type="Proteomes" id="UP001642483">
    <property type="component" value="Unassembled WGS sequence"/>
</dbReference>
<dbReference type="InterPro" id="IPR036249">
    <property type="entry name" value="Thioredoxin-like_sf"/>
</dbReference>
<evidence type="ECO:0000256" key="1">
    <source>
        <dbReference type="ARBA" id="ARBA00012452"/>
    </source>
</evidence>
<dbReference type="InterPro" id="IPR004046">
    <property type="entry name" value="GST_C"/>
</dbReference>
<evidence type="ECO:0000259" key="4">
    <source>
        <dbReference type="PROSITE" id="PS50404"/>
    </source>
</evidence>
<dbReference type="InterPro" id="IPR050213">
    <property type="entry name" value="GST_superfamily"/>
</dbReference>
<dbReference type="PANTHER" id="PTHR11571:SF224">
    <property type="entry name" value="HEMATOPOIETIC PROSTAGLANDIN D SYNTHASE"/>
    <property type="match status" value="1"/>
</dbReference>
<dbReference type="InterPro" id="IPR010987">
    <property type="entry name" value="Glutathione-S-Trfase_C-like"/>
</dbReference>
<comment type="caution">
    <text evidence="6">The sequence shown here is derived from an EMBL/GenBank/DDBJ whole genome shotgun (WGS) entry which is preliminary data.</text>
</comment>
<name>A0ABP0GFG1_CLALP</name>
<evidence type="ECO:0000259" key="5">
    <source>
        <dbReference type="PROSITE" id="PS50405"/>
    </source>
</evidence>
<organism evidence="6 7">
    <name type="scientific">Clavelina lepadiformis</name>
    <name type="common">Light-bulb sea squirt</name>
    <name type="synonym">Ascidia lepadiformis</name>
    <dbReference type="NCBI Taxonomy" id="159417"/>
    <lineage>
        <taxon>Eukaryota</taxon>
        <taxon>Metazoa</taxon>
        <taxon>Chordata</taxon>
        <taxon>Tunicata</taxon>
        <taxon>Ascidiacea</taxon>
        <taxon>Aplousobranchia</taxon>
        <taxon>Clavelinidae</taxon>
        <taxon>Clavelina</taxon>
    </lineage>
</organism>
<dbReference type="PANTHER" id="PTHR11571">
    <property type="entry name" value="GLUTATHIONE S-TRANSFERASE"/>
    <property type="match status" value="1"/>
</dbReference>
<protein>
    <recommendedName>
        <fullName evidence="1">glutathione transferase</fullName>
        <ecNumber evidence="1">2.5.1.18</ecNumber>
    </recommendedName>
</protein>
<gene>
    <name evidence="6" type="ORF">CVLEPA_LOCUS23131</name>
</gene>
<dbReference type="Gene3D" id="1.20.1050.10">
    <property type="match status" value="1"/>
</dbReference>
<dbReference type="InterPro" id="IPR004045">
    <property type="entry name" value="Glutathione_S-Trfase_N"/>
</dbReference>
<dbReference type="InterPro" id="IPR036282">
    <property type="entry name" value="Glutathione-S-Trfase_C_sf"/>
</dbReference>
<dbReference type="SFLD" id="SFLDS00019">
    <property type="entry name" value="Glutathione_Transferase_(cytos"/>
    <property type="match status" value="1"/>
</dbReference>
<evidence type="ECO:0000313" key="7">
    <source>
        <dbReference type="Proteomes" id="UP001642483"/>
    </source>
</evidence>
<keyword evidence="2" id="KW-0808">Transferase</keyword>
<accession>A0ABP0GFG1</accession>
<dbReference type="Gene3D" id="3.40.30.10">
    <property type="entry name" value="Glutaredoxin"/>
    <property type="match status" value="1"/>
</dbReference>
<keyword evidence="7" id="KW-1185">Reference proteome</keyword>
<dbReference type="SUPFAM" id="SSF47616">
    <property type="entry name" value="GST C-terminal domain-like"/>
    <property type="match status" value="1"/>
</dbReference>
<dbReference type="EMBL" id="CAWYQH010000119">
    <property type="protein sequence ID" value="CAK8690521.1"/>
    <property type="molecule type" value="Genomic_DNA"/>
</dbReference>
<dbReference type="SFLD" id="SFLDG01205">
    <property type="entry name" value="AMPS.1"/>
    <property type="match status" value="1"/>
</dbReference>
<reference evidence="6 7" key="1">
    <citation type="submission" date="2024-02" db="EMBL/GenBank/DDBJ databases">
        <authorList>
            <person name="Daric V."/>
            <person name="Darras S."/>
        </authorList>
    </citation>
    <scope>NUCLEOTIDE SEQUENCE [LARGE SCALE GENOMIC DNA]</scope>
</reference>
<evidence type="ECO:0000256" key="2">
    <source>
        <dbReference type="ARBA" id="ARBA00022679"/>
    </source>
</evidence>
<dbReference type="InterPro" id="IPR040079">
    <property type="entry name" value="Glutathione_S-Trfase"/>
</dbReference>
<sequence>MPKYKLYYFPLKGRGEIIRLLFAYANVEYEDVRIPFDEWPTKKNDFPFKQLPVLDVDGKRYSQSHAIERFLAREFSLVGKNSSTLAKADEFGEAMQDVMMKLPWTEKDEETKERLMKQALTETIPPALEIIENNFTNGDYYAGELTFTDIGFASCADHLLSLDSSVLDGTPKLKALFERIWAIPSIASWVKKRPKTAM</sequence>
<dbReference type="PROSITE" id="PS50404">
    <property type="entry name" value="GST_NTER"/>
    <property type="match status" value="1"/>
</dbReference>
<dbReference type="EC" id="2.5.1.18" evidence="1"/>
<evidence type="ECO:0000313" key="6">
    <source>
        <dbReference type="EMBL" id="CAK8690521.1"/>
    </source>
</evidence>
<dbReference type="PROSITE" id="PS50405">
    <property type="entry name" value="GST_CTER"/>
    <property type="match status" value="1"/>
</dbReference>
<proteinExistence type="predicted"/>
<feature type="domain" description="GST C-terminal" evidence="5">
    <location>
        <begin position="57"/>
        <end position="198"/>
    </location>
</feature>
<comment type="catalytic activity">
    <reaction evidence="3">
        <text>RX + glutathione = an S-substituted glutathione + a halide anion + H(+)</text>
        <dbReference type="Rhea" id="RHEA:16437"/>
        <dbReference type="ChEBI" id="CHEBI:15378"/>
        <dbReference type="ChEBI" id="CHEBI:16042"/>
        <dbReference type="ChEBI" id="CHEBI:17792"/>
        <dbReference type="ChEBI" id="CHEBI:57925"/>
        <dbReference type="ChEBI" id="CHEBI:90779"/>
        <dbReference type="EC" id="2.5.1.18"/>
    </reaction>
</comment>
<dbReference type="SUPFAM" id="SSF52833">
    <property type="entry name" value="Thioredoxin-like"/>
    <property type="match status" value="1"/>
</dbReference>
<evidence type="ECO:0000256" key="3">
    <source>
        <dbReference type="ARBA" id="ARBA00047960"/>
    </source>
</evidence>
<dbReference type="Pfam" id="PF14497">
    <property type="entry name" value="GST_C_3"/>
    <property type="match status" value="1"/>
</dbReference>
<dbReference type="CDD" id="cd03039">
    <property type="entry name" value="GST_N_Sigma_like"/>
    <property type="match status" value="1"/>
</dbReference>
<dbReference type="Pfam" id="PF02798">
    <property type="entry name" value="GST_N"/>
    <property type="match status" value="1"/>
</dbReference>
<dbReference type="SFLD" id="SFLDG00363">
    <property type="entry name" value="AMPS_(cytGST):_Alpha-__Mu-__Pi"/>
    <property type="match status" value="1"/>
</dbReference>
<feature type="domain" description="GST N-terminal" evidence="4">
    <location>
        <begin position="2"/>
        <end position="79"/>
    </location>
</feature>